<dbReference type="Proteomes" id="UP001205890">
    <property type="component" value="Unassembled WGS sequence"/>
</dbReference>
<evidence type="ECO:0000313" key="4">
    <source>
        <dbReference type="EMBL" id="MCP8938298.1"/>
    </source>
</evidence>
<dbReference type="PANTHER" id="PTHR44591">
    <property type="entry name" value="STRESS RESPONSE REGULATOR PROTEIN 1"/>
    <property type="match status" value="1"/>
</dbReference>
<keyword evidence="1 2" id="KW-0597">Phosphoprotein</keyword>
<dbReference type="EMBL" id="JANCLU010000005">
    <property type="protein sequence ID" value="MCP8938298.1"/>
    <property type="molecule type" value="Genomic_DNA"/>
</dbReference>
<accession>A0ABT1LDI9</accession>
<sequence>MLKPLQLPNVPVLLADESAFVRRTVRAMLIQSGIRQVVESADGGDLLIKLGQFRPELIVMDWDLPVLDGPDLIDMIRSPDTGAFGRTPIVLMTSRPTPRLMEQAAARGILMVLRKPFSPKVLWQRLAAVFEPHSPPGATPAPGAPAGGALAV</sequence>
<dbReference type="InterPro" id="IPR050595">
    <property type="entry name" value="Bact_response_regulator"/>
</dbReference>
<reference evidence="4 5" key="1">
    <citation type="submission" date="2022-07" db="EMBL/GenBank/DDBJ databases">
        <authorList>
            <person name="Li W.-J."/>
            <person name="Deng Q.-Q."/>
        </authorList>
    </citation>
    <scope>NUCLEOTIDE SEQUENCE [LARGE SCALE GENOMIC DNA]</scope>
    <source>
        <strain evidence="4 5">SYSU M60028</strain>
    </source>
</reference>
<dbReference type="PANTHER" id="PTHR44591:SF25">
    <property type="entry name" value="CHEMOTAXIS TWO-COMPONENT RESPONSE REGULATOR"/>
    <property type="match status" value="1"/>
</dbReference>
<organism evidence="4 5">
    <name type="scientific">Alsobacter ponti</name>
    <dbReference type="NCBI Taxonomy" id="2962936"/>
    <lineage>
        <taxon>Bacteria</taxon>
        <taxon>Pseudomonadati</taxon>
        <taxon>Pseudomonadota</taxon>
        <taxon>Alphaproteobacteria</taxon>
        <taxon>Hyphomicrobiales</taxon>
        <taxon>Alsobacteraceae</taxon>
        <taxon>Alsobacter</taxon>
    </lineage>
</organism>
<feature type="domain" description="Response regulatory" evidence="3">
    <location>
        <begin position="11"/>
        <end position="130"/>
    </location>
</feature>
<evidence type="ECO:0000259" key="3">
    <source>
        <dbReference type="PROSITE" id="PS50110"/>
    </source>
</evidence>
<name>A0ABT1LDI9_9HYPH</name>
<dbReference type="InterPro" id="IPR001789">
    <property type="entry name" value="Sig_transdc_resp-reg_receiver"/>
</dbReference>
<dbReference type="SUPFAM" id="SSF52172">
    <property type="entry name" value="CheY-like"/>
    <property type="match status" value="1"/>
</dbReference>
<evidence type="ECO:0000313" key="5">
    <source>
        <dbReference type="Proteomes" id="UP001205890"/>
    </source>
</evidence>
<dbReference type="InterPro" id="IPR011006">
    <property type="entry name" value="CheY-like_superfamily"/>
</dbReference>
<evidence type="ECO:0000256" key="2">
    <source>
        <dbReference type="PROSITE-ProRule" id="PRU00169"/>
    </source>
</evidence>
<evidence type="ECO:0000256" key="1">
    <source>
        <dbReference type="ARBA" id="ARBA00022553"/>
    </source>
</evidence>
<dbReference type="PROSITE" id="PS50110">
    <property type="entry name" value="RESPONSE_REGULATORY"/>
    <property type="match status" value="1"/>
</dbReference>
<dbReference type="SMART" id="SM00448">
    <property type="entry name" value="REC"/>
    <property type="match status" value="1"/>
</dbReference>
<gene>
    <name evidence="4" type="ORF">NK718_07205</name>
</gene>
<keyword evidence="5" id="KW-1185">Reference proteome</keyword>
<dbReference type="Gene3D" id="3.40.50.2300">
    <property type="match status" value="1"/>
</dbReference>
<protein>
    <submittedName>
        <fullName evidence="4">Response regulator</fullName>
    </submittedName>
</protein>
<dbReference type="Pfam" id="PF00072">
    <property type="entry name" value="Response_reg"/>
    <property type="match status" value="1"/>
</dbReference>
<dbReference type="CDD" id="cd00156">
    <property type="entry name" value="REC"/>
    <property type="match status" value="1"/>
</dbReference>
<dbReference type="RefSeq" id="WP_254740073.1">
    <property type="nucleotide sequence ID" value="NZ_JANCLU010000005.1"/>
</dbReference>
<feature type="modified residue" description="4-aspartylphosphate" evidence="2">
    <location>
        <position position="61"/>
    </location>
</feature>
<proteinExistence type="predicted"/>
<comment type="caution">
    <text evidence="4">The sequence shown here is derived from an EMBL/GenBank/DDBJ whole genome shotgun (WGS) entry which is preliminary data.</text>
</comment>